<dbReference type="Proteomes" id="UP001162501">
    <property type="component" value="Chromosome 2"/>
</dbReference>
<proteinExistence type="predicted"/>
<gene>
    <name evidence="1" type="ORF">MRATA1EN22A_LOCUS8798</name>
</gene>
<protein>
    <submittedName>
        <fullName evidence="1">Uncharacterized protein</fullName>
    </submittedName>
</protein>
<accession>A0AC59YPZ6</accession>
<reference evidence="1" key="2">
    <citation type="submission" date="2025-03" db="EMBL/GenBank/DDBJ databases">
        <authorList>
            <consortium name="ELIXIR-Norway"/>
            <consortium name="Elixir Norway"/>
        </authorList>
    </citation>
    <scope>NUCLEOTIDE SEQUENCE</scope>
</reference>
<sequence length="98" mass="11043">MEKSRMNLPKRPETLCFDKDEFMKVLPGDCALRAEADGLSSFPSGASSRCWPRTPRISPRRDLAAFAEDFDVDHSVSDCQKRVQLKHLELTWSSAVAT</sequence>
<evidence type="ECO:0000313" key="2">
    <source>
        <dbReference type="Proteomes" id="UP001162501"/>
    </source>
</evidence>
<organism evidence="1 2">
    <name type="scientific">Rangifer tarandus platyrhynchus</name>
    <name type="common">Svalbard reindeer</name>
    <dbReference type="NCBI Taxonomy" id="3082113"/>
    <lineage>
        <taxon>Eukaryota</taxon>
        <taxon>Metazoa</taxon>
        <taxon>Chordata</taxon>
        <taxon>Craniata</taxon>
        <taxon>Vertebrata</taxon>
        <taxon>Euteleostomi</taxon>
        <taxon>Mammalia</taxon>
        <taxon>Eutheria</taxon>
        <taxon>Laurasiatheria</taxon>
        <taxon>Artiodactyla</taxon>
        <taxon>Ruminantia</taxon>
        <taxon>Pecora</taxon>
        <taxon>Cervidae</taxon>
        <taxon>Odocoileinae</taxon>
        <taxon>Rangifer</taxon>
    </lineage>
</organism>
<name>A0AC59YPZ6_RANTA</name>
<evidence type="ECO:0000313" key="1">
    <source>
        <dbReference type="EMBL" id="CAM9882231.1"/>
    </source>
</evidence>
<reference evidence="1" key="1">
    <citation type="submission" date="2023-05" db="EMBL/GenBank/DDBJ databases">
        <authorList>
            <consortium name="ELIXIR-Norway"/>
        </authorList>
    </citation>
    <scope>NUCLEOTIDE SEQUENCE</scope>
</reference>
<dbReference type="EMBL" id="OX596086">
    <property type="protein sequence ID" value="CAM9882231.1"/>
    <property type="molecule type" value="Genomic_DNA"/>
</dbReference>